<dbReference type="OrthoDB" id="9803379at2"/>
<dbReference type="GO" id="GO:0005829">
    <property type="term" value="C:cytosol"/>
    <property type="evidence" value="ECO:0007669"/>
    <property type="project" value="TreeGrafter"/>
</dbReference>
<dbReference type="InterPro" id="IPR010982">
    <property type="entry name" value="Lambda_DNA-bd_dom_sf"/>
</dbReference>
<reference evidence="4 5" key="1">
    <citation type="submission" date="2018-09" db="EMBL/GenBank/DDBJ databases">
        <authorList>
            <person name="Zhu H."/>
        </authorList>
    </citation>
    <scope>NUCLEOTIDE SEQUENCE [LARGE SCALE GENOMIC DNA]</scope>
    <source>
        <strain evidence="4 5">K2W22B-5</strain>
    </source>
</reference>
<organism evidence="4 5">
    <name type="scientific">Azospirillum cavernae</name>
    <dbReference type="NCBI Taxonomy" id="2320860"/>
    <lineage>
        <taxon>Bacteria</taxon>
        <taxon>Pseudomonadati</taxon>
        <taxon>Pseudomonadota</taxon>
        <taxon>Alphaproteobacteria</taxon>
        <taxon>Rhodospirillales</taxon>
        <taxon>Azospirillaceae</taxon>
        <taxon>Azospirillum</taxon>
    </lineage>
</organism>
<dbReference type="RefSeq" id="WP_119834262.1">
    <property type="nucleotide sequence ID" value="NZ_QYUL01000007.1"/>
</dbReference>
<feature type="region of interest" description="Disordered" evidence="2">
    <location>
        <begin position="253"/>
        <end position="272"/>
    </location>
</feature>
<protein>
    <submittedName>
        <fullName evidence="4">Helix-turn-helix domain-containing protein</fullName>
    </submittedName>
</protein>
<evidence type="ECO:0000256" key="1">
    <source>
        <dbReference type="ARBA" id="ARBA00023125"/>
    </source>
</evidence>
<evidence type="ECO:0000313" key="5">
    <source>
        <dbReference type="Proteomes" id="UP000283458"/>
    </source>
</evidence>
<dbReference type="InterPro" id="IPR001387">
    <property type="entry name" value="Cro/C1-type_HTH"/>
</dbReference>
<dbReference type="AlphaFoldDB" id="A0A418VK26"/>
<dbReference type="Pfam" id="PF01381">
    <property type="entry name" value="HTH_3"/>
    <property type="match status" value="1"/>
</dbReference>
<dbReference type="Proteomes" id="UP000283458">
    <property type="component" value="Unassembled WGS sequence"/>
</dbReference>
<accession>A0A418VK26</accession>
<dbReference type="GO" id="GO:0003700">
    <property type="term" value="F:DNA-binding transcription factor activity"/>
    <property type="evidence" value="ECO:0007669"/>
    <property type="project" value="TreeGrafter"/>
</dbReference>
<comment type="caution">
    <text evidence="4">The sequence shown here is derived from an EMBL/GenBank/DDBJ whole genome shotgun (WGS) entry which is preliminary data.</text>
</comment>
<keyword evidence="5" id="KW-1185">Reference proteome</keyword>
<name>A0A418VK26_9PROT</name>
<dbReference type="SUPFAM" id="SSF47413">
    <property type="entry name" value="lambda repressor-like DNA-binding domains"/>
    <property type="match status" value="2"/>
</dbReference>
<dbReference type="PANTHER" id="PTHR46797:SF1">
    <property type="entry name" value="METHYLPHOSPHONATE SYNTHASE"/>
    <property type="match status" value="1"/>
</dbReference>
<dbReference type="GO" id="GO:0003677">
    <property type="term" value="F:DNA binding"/>
    <property type="evidence" value="ECO:0007669"/>
    <property type="project" value="UniProtKB-KW"/>
</dbReference>
<dbReference type="SMART" id="SM00530">
    <property type="entry name" value="HTH_XRE"/>
    <property type="match status" value="2"/>
</dbReference>
<evidence type="ECO:0000259" key="3">
    <source>
        <dbReference type="PROSITE" id="PS50943"/>
    </source>
</evidence>
<dbReference type="Pfam" id="PF13560">
    <property type="entry name" value="HTH_31"/>
    <property type="match status" value="1"/>
</dbReference>
<dbReference type="CDD" id="cd00093">
    <property type="entry name" value="HTH_XRE"/>
    <property type="match status" value="2"/>
</dbReference>
<feature type="domain" description="HTH cro/C1-type" evidence="3">
    <location>
        <begin position="21"/>
        <end position="76"/>
    </location>
</feature>
<dbReference type="EMBL" id="QYUL01000007">
    <property type="protein sequence ID" value="RJF76485.1"/>
    <property type="molecule type" value="Genomic_DNA"/>
</dbReference>
<dbReference type="InterPro" id="IPR050807">
    <property type="entry name" value="TransReg_Diox_bact_type"/>
</dbReference>
<gene>
    <name evidence="4" type="ORF">D3877_28945</name>
</gene>
<sequence length="272" mass="30259">MEDGGQDLPQAEIMERVGHLLKAKREEHALTQAELAERLGLSQSNIARMEQGKQWPRDFQILLRLAEFLGLIPDTLAARIDAERTMAEDLRRLIEKKGFTQADVARGTDIDPGLLNRAIARKSRLSEKDAKNVATFLGIEFDEIVTCIDVTISEGHSFRAIMATPDEIQAIIDGSASLTDLAIFRIKRFAEDQGWNKNRLSAASGVGWTTTRFIDEPGWAPAADTLRRLECCVPADYTPSEMMLWLQARSIQPGNAEQPSPQRTPPVSSNAY</sequence>
<evidence type="ECO:0000313" key="4">
    <source>
        <dbReference type="EMBL" id="RJF76485.1"/>
    </source>
</evidence>
<dbReference type="PANTHER" id="PTHR46797">
    <property type="entry name" value="HTH-TYPE TRANSCRIPTIONAL REGULATOR"/>
    <property type="match status" value="1"/>
</dbReference>
<dbReference type="Gene3D" id="1.10.260.40">
    <property type="entry name" value="lambda repressor-like DNA-binding domains"/>
    <property type="match status" value="2"/>
</dbReference>
<feature type="domain" description="HTH cro/C1-type" evidence="3">
    <location>
        <begin position="90"/>
        <end position="144"/>
    </location>
</feature>
<dbReference type="PROSITE" id="PS50943">
    <property type="entry name" value="HTH_CROC1"/>
    <property type="match status" value="2"/>
</dbReference>
<evidence type="ECO:0000256" key="2">
    <source>
        <dbReference type="SAM" id="MobiDB-lite"/>
    </source>
</evidence>
<keyword evidence="1" id="KW-0238">DNA-binding</keyword>
<proteinExistence type="predicted"/>